<keyword evidence="2" id="KW-0812">Transmembrane</keyword>
<evidence type="ECO:0000313" key="3">
    <source>
        <dbReference type="EnsemblMetazoa" id="G15424.1:cds"/>
    </source>
</evidence>
<protein>
    <recommendedName>
        <fullName evidence="5">Lysosome-associated membrane glycoprotein 1</fullName>
    </recommendedName>
</protein>
<keyword evidence="2" id="KW-0472">Membrane</keyword>
<name>A0A8W8ISU4_MAGGI</name>
<feature type="compositionally biased region" description="Polar residues" evidence="1">
    <location>
        <begin position="1"/>
        <end position="13"/>
    </location>
</feature>
<feature type="region of interest" description="Disordered" evidence="1">
    <location>
        <begin position="1"/>
        <end position="28"/>
    </location>
</feature>
<proteinExistence type="predicted"/>
<dbReference type="EnsemblMetazoa" id="G15424.1">
    <property type="protein sequence ID" value="G15424.1:cds"/>
    <property type="gene ID" value="G15424"/>
</dbReference>
<keyword evidence="2" id="KW-1133">Transmembrane helix</keyword>
<evidence type="ECO:0000256" key="1">
    <source>
        <dbReference type="SAM" id="MobiDB-lite"/>
    </source>
</evidence>
<keyword evidence="4" id="KW-1185">Reference proteome</keyword>
<sequence length="192" mass="21084">MPGSPTTASSHSHNYGYRHSASKTGTSVQRLTTTIGVPNTTRVMGMCGGGVATTQSISPMFYGDWILNFIFSHALSDYSPRRPLLLDDAIVQDPRVPVGTSYMCQPPTIVDVQGIMTRMTSFQYLAFGNQTTSSFDPKKMTDCPALTPFATDDNDHTGTIVGVVIAVFFTIMVLVGIYIYRRRGKVSYEQVY</sequence>
<feature type="transmembrane region" description="Helical" evidence="2">
    <location>
        <begin position="160"/>
        <end position="180"/>
    </location>
</feature>
<reference evidence="3" key="1">
    <citation type="submission" date="2022-08" db="UniProtKB">
        <authorList>
            <consortium name="EnsemblMetazoa"/>
        </authorList>
    </citation>
    <scope>IDENTIFICATION</scope>
    <source>
        <strain evidence="3">05x7-T-G4-1.051#20</strain>
    </source>
</reference>
<accession>A0A8W8ISU4</accession>
<organism evidence="3 4">
    <name type="scientific">Magallana gigas</name>
    <name type="common">Pacific oyster</name>
    <name type="synonym">Crassostrea gigas</name>
    <dbReference type="NCBI Taxonomy" id="29159"/>
    <lineage>
        <taxon>Eukaryota</taxon>
        <taxon>Metazoa</taxon>
        <taxon>Spiralia</taxon>
        <taxon>Lophotrochozoa</taxon>
        <taxon>Mollusca</taxon>
        <taxon>Bivalvia</taxon>
        <taxon>Autobranchia</taxon>
        <taxon>Pteriomorphia</taxon>
        <taxon>Ostreida</taxon>
        <taxon>Ostreoidea</taxon>
        <taxon>Ostreidae</taxon>
        <taxon>Magallana</taxon>
    </lineage>
</organism>
<evidence type="ECO:0000256" key="2">
    <source>
        <dbReference type="SAM" id="Phobius"/>
    </source>
</evidence>
<evidence type="ECO:0008006" key="5">
    <source>
        <dbReference type="Google" id="ProtNLM"/>
    </source>
</evidence>
<dbReference type="AlphaFoldDB" id="A0A8W8ISU4"/>
<evidence type="ECO:0000313" key="4">
    <source>
        <dbReference type="Proteomes" id="UP000005408"/>
    </source>
</evidence>
<dbReference type="Proteomes" id="UP000005408">
    <property type="component" value="Unassembled WGS sequence"/>
</dbReference>